<dbReference type="PRINTS" id="PR00194">
    <property type="entry name" value="TROPOMYOSIN"/>
</dbReference>
<dbReference type="InterPro" id="IPR000533">
    <property type="entry name" value="Tropomyosin"/>
</dbReference>
<feature type="coiled-coil region" evidence="3">
    <location>
        <begin position="170"/>
        <end position="260"/>
    </location>
</feature>
<evidence type="ECO:0000256" key="2">
    <source>
        <dbReference type="ARBA" id="ARBA00023054"/>
    </source>
</evidence>
<evidence type="ECO:0000256" key="1">
    <source>
        <dbReference type="ARBA" id="ARBA00009036"/>
    </source>
</evidence>
<dbReference type="AlphaFoldDB" id="A0A7R9H2L2"/>
<comment type="similarity">
    <text evidence="1">Belongs to the tropomyosin family.</text>
</comment>
<dbReference type="EMBL" id="OD002573">
    <property type="protein sequence ID" value="CAD7405543.1"/>
    <property type="molecule type" value="Genomic_DNA"/>
</dbReference>
<keyword evidence="2 3" id="KW-0175">Coiled coil</keyword>
<evidence type="ECO:0000256" key="3">
    <source>
        <dbReference type="SAM" id="Coils"/>
    </source>
</evidence>
<dbReference type="Pfam" id="PF00261">
    <property type="entry name" value="Tropomyosin"/>
    <property type="match status" value="1"/>
</dbReference>
<dbReference type="SUPFAM" id="SSF57997">
    <property type="entry name" value="Tropomyosin"/>
    <property type="match status" value="1"/>
</dbReference>
<reference evidence="4" key="1">
    <citation type="submission" date="2020-11" db="EMBL/GenBank/DDBJ databases">
        <authorList>
            <person name="Tran Van P."/>
        </authorList>
    </citation>
    <scope>NUCLEOTIDE SEQUENCE</scope>
</reference>
<proteinExistence type="inferred from homology"/>
<protein>
    <submittedName>
        <fullName evidence="4">Uncharacterized protein</fullName>
    </submittedName>
</protein>
<dbReference type="Gene3D" id="1.20.5.170">
    <property type="match status" value="1"/>
</dbReference>
<sequence>MFPTRACVHSDKSVTLVWYHGYGEVLCSNPGWVIFGGFYTISHAPATQMAIHISQFHLSTMLMIGRQVILVGTLWRVGKFIISGSLHSPTRYRARLILWSRVLGTIWQTSQSPARISETLIVKGRREALIQFPVGCQSAPKKPWGYCNLAIYEGVGIESNAWRTDFPSLILKAESEVAALNRRIQLLEEDLERSEERLATATSKLAEASQAADESERIRKALENRTNMEDDRVGILEAQLNQAKLIAEEADKKYEEVRLTVSVRG</sequence>
<organism evidence="4">
    <name type="scientific">Timema poppense</name>
    <name type="common">Walking stick</name>
    <dbReference type="NCBI Taxonomy" id="170557"/>
    <lineage>
        <taxon>Eukaryota</taxon>
        <taxon>Metazoa</taxon>
        <taxon>Ecdysozoa</taxon>
        <taxon>Arthropoda</taxon>
        <taxon>Hexapoda</taxon>
        <taxon>Insecta</taxon>
        <taxon>Pterygota</taxon>
        <taxon>Neoptera</taxon>
        <taxon>Polyneoptera</taxon>
        <taxon>Phasmatodea</taxon>
        <taxon>Timematodea</taxon>
        <taxon>Timematoidea</taxon>
        <taxon>Timematidae</taxon>
        <taxon>Timema</taxon>
    </lineage>
</organism>
<dbReference type="PANTHER" id="PTHR19269">
    <property type="entry name" value="TROPOMYOSIN"/>
    <property type="match status" value="1"/>
</dbReference>
<evidence type="ECO:0000313" key="4">
    <source>
        <dbReference type="EMBL" id="CAD7405543.1"/>
    </source>
</evidence>
<name>A0A7R9H2L2_TIMPO</name>
<gene>
    <name evidence="4" type="ORF">TPSB3V08_LOCUS5041</name>
</gene>
<accession>A0A7R9H2L2</accession>